<accession>A0A161TC44</accession>
<keyword evidence="4" id="KW-0808">Transferase</keyword>
<comment type="similarity">
    <text evidence="1 2">Belongs to the glutamine synthetase family.</text>
</comment>
<dbReference type="OMA" id="LEGCPRT"/>
<dbReference type="Proteomes" id="UP000076632">
    <property type="component" value="Unassembled WGS sequence"/>
</dbReference>
<dbReference type="PANTHER" id="PTHR43383:SF2">
    <property type="entry name" value="AMIDOHYDROLASE 2 FAMILY PROTEIN"/>
    <property type="match status" value="1"/>
</dbReference>
<dbReference type="STRING" id="1328760.A0A161TC44"/>
<sequence length="857" mass="96550">MEELVDTIQRTPIIDHHAHNLLLGNGAGNSSLITITTEAAGLALKHTASTLAHLRAVRQLAEILNCGPTWDAVESRLQEKRKENYEAWAKRCFEGIETVLIDDGLSGDAVHPYEWHSRLTWSNCKRIVRIESIAEECIRNVSKESSFDVKETVLRTTLMFRLVMNRFMKMEEIVGFKSVICYRTGLELPPFQEIDPSAAMESFLQAAKSGAAKASRLQHEKLGPYFVHLTAQILSEAADQNGKKPFQFHTGLGDNDLIFSRSSPSYMQSFIEAYPSVNFVLLHASYPFTKEAAYLATVYENVFMDIGEVFPMISQEGQGRVIRDALELCPSEKLTWSTDGHYYPETYLLAVIQVREAMQQVFHDYVSNDVLTVRQATQIVQDILFNTSNKLYNLNLKLKLLPVPSAPSKSPSLQSGQSSWAQNLGLLEAYLKLHRDIKFIWLQWLDYTATLRVRILPINRAIDMFRNETLIGIVQCAFGLLQDDQMVRGFIPSGENKLYPRFDSLRRGQRSSTIVAQCEFRHTNGDEVRDCPRSVLRRIIDKASNKGLSFLVGFEIEIVFLKRSLDNENCTQFSIITGHGHSWSAARALEDSKTMDMLEEILACLESIGINLQQFHPENCPGQYEFITGPLPPLEAADALIATRQAISAIAEKYGFRATLFPKPVVHAAGTGAHIHLSMSPPDQYEHFYAGILKHLRAIAAFTYSNQYSYSRLGDGNWSGGRFITWGTQNRETPLRKIEDSHWEIKCVDGLSNPYLVLAALLGAGLKGVTQREPLIWKDCVEDPAGLTSSRRDELGISQLIPLSMDEALDSLESDSELAEAMGPEAVATYLTVKRAEHEKLMDMDPVVRRDWIIERY</sequence>
<dbReference type="Pfam" id="PF00120">
    <property type="entry name" value="Gln-synt_C"/>
    <property type="match status" value="1"/>
</dbReference>
<dbReference type="InterPro" id="IPR008146">
    <property type="entry name" value="Gln_synth_cat_dom"/>
</dbReference>
<reference evidence="4 5" key="1">
    <citation type="journal article" date="2016" name="Fungal Biol.">
        <title>The genome of Xylona heveae provides a window into fungal endophytism.</title>
        <authorList>
            <person name="Gazis R."/>
            <person name="Kuo A."/>
            <person name="Riley R."/>
            <person name="LaButti K."/>
            <person name="Lipzen A."/>
            <person name="Lin J."/>
            <person name="Amirebrahimi M."/>
            <person name="Hesse C.N."/>
            <person name="Spatafora J.W."/>
            <person name="Henrissat B."/>
            <person name="Hainaut M."/>
            <person name="Grigoriev I.V."/>
            <person name="Hibbett D.S."/>
        </authorList>
    </citation>
    <scope>NUCLEOTIDE SEQUENCE [LARGE SCALE GENOMIC DNA]</scope>
    <source>
        <strain evidence="4 5">TC161</strain>
    </source>
</reference>
<dbReference type="PANTHER" id="PTHR43383">
    <property type="entry name" value="NODULIN 6"/>
    <property type="match status" value="1"/>
</dbReference>
<dbReference type="GO" id="GO:0016787">
    <property type="term" value="F:hydrolase activity"/>
    <property type="evidence" value="ECO:0007669"/>
    <property type="project" value="InterPro"/>
</dbReference>
<dbReference type="InParanoid" id="A0A161TC44"/>
<keyword evidence="4" id="KW-0418">Kinase</keyword>
<dbReference type="SUPFAM" id="SSF51556">
    <property type="entry name" value="Metallo-dependent hydrolases"/>
    <property type="match status" value="1"/>
</dbReference>
<dbReference type="InterPro" id="IPR027303">
    <property type="entry name" value="Gln_synth_gly_rich_site"/>
</dbReference>
<keyword evidence="5" id="KW-1185">Reference proteome</keyword>
<dbReference type="GeneID" id="28901087"/>
<dbReference type="Gene3D" id="3.20.20.140">
    <property type="entry name" value="Metal-dependent hydrolases"/>
    <property type="match status" value="1"/>
</dbReference>
<evidence type="ECO:0000256" key="1">
    <source>
        <dbReference type="PROSITE-ProRule" id="PRU01331"/>
    </source>
</evidence>
<name>A0A161TC44_XYLHT</name>
<dbReference type="SMART" id="SM01230">
    <property type="entry name" value="Gln-synt_C"/>
    <property type="match status" value="1"/>
</dbReference>
<dbReference type="RefSeq" id="XP_018188872.1">
    <property type="nucleotide sequence ID" value="XM_018335950.1"/>
</dbReference>
<protein>
    <submittedName>
        <fullName evidence="4">Glutamine synthetase/guanido kinase</fullName>
    </submittedName>
</protein>
<dbReference type="AlphaFoldDB" id="A0A161TC44"/>
<feature type="domain" description="GS catalytic" evidence="3">
    <location>
        <begin position="532"/>
        <end position="857"/>
    </location>
</feature>
<gene>
    <name evidence="4" type="ORF">L228DRAFT_282053</name>
</gene>
<dbReference type="EMBL" id="KV407457">
    <property type="protein sequence ID" value="KZF23317.1"/>
    <property type="molecule type" value="Genomic_DNA"/>
</dbReference>
<dbReference type="InterPro" id="IPR006680">
    <property type="entry name" value="Amidohydro-rel"/>
</dbReference>
<evidence type="ECO:0000259" key="3">
    <source>
        <dbReference type="PROSITE" id="PS51987"/>
    </source>
</evidence>
<dbReference type="Gene3D" id="3.30.590.10">
    <property type="entry name" value="Glutamine synthetase/guanido kinase, catalytic domain"/>
    <property type="match status" value="1"/>
</dbReference>
<evidence type="ECO:0000313" key="4">
    <source>
        <dbReference type="EMBL" id="KZF23317.1"/>
    </source>
</evidence>
<evidence type="ECO:0000256" key="2">
    <source>
        <dbReference type="RuleBase" id="RU000384"/>
    </source>
</evidence>
<dbReference type="Pfam" id="PF04909">
    <property type="entry name" value="Amidohydro_2"/>
    <property type="match status" value="1"/>
</dbReference>
<dbReference type="InterPro" id="IPR014746">
    <property type="entry name" value="Gln_synth/guanido_kin_cat_dom"/>
</dbReference>
<dbReference type="GO" id="GO:0016301">
    <property type="term" value="F:kinase activity"/>
    <property type="evidence" value="ECO:0007669"/>
    <property type="project" value="UniProtKB-KW"/>
</dbReference>
<dbReference type="SUPFAM" id="SSF55931">
    <property type="entry name" value="Glutamine synthetase/guanido kinase"/>
    <property type="match status" value="1"/>
</dbReference>
<dbReference type="PROSITE" id="PS51987">
    <property type="entry name" value="GS_CATALYTIC"/>
    <property type="match status" value="1"/>
</dbReference>
<dbReference type="PROSITE" id="PS00181">
    <property type="entry name" value="GLNA_ATP"/>
    <property type="match status" value="1"/>
</dbReference>
<dbReference type="GO" id="GO:0004356">
    <property type="term" value="F:glutamine synthetase activity"/>
    <property type="evidence" value="ECO:0007669"/>
    <property type="project" value="InterPro"/>
</dbReference>
<proteinExistence type="inferred from homology"/>
<dbReference type="OrthoDB" id="3364440at2759"/>
<organism evidence="4 5">
    <name type="scientific">Xylona heveae (strain CBS 132557 / TC161)</name>
    <dbReference type="NCBI Taxonomy" id="1328760"/>
    <lineage>
        <taxon>Eukaryota</taxon>
        <taxon>Fungi</taxon>
        <taxon>Dikarya</taxon>
        <taxon>Ascomycota</taxon>
        <taxon>Pezizomycotina</taxon>
        <taxon>Xylonomycetes</taxon>
        <taxon>Xylonales</taxon>
        <taxon>Xylonaceae</taxon>
        <taxon>Xylona</taxon>
    </lineage>
</organism>
<evidence type="ECO:0000313" key="5">
    <source>
        <dbReference type="Proteomes" id="UP000076632"/>
    </source>
</evidence>
<dbReference type="InterPro" id="IPR032466">
    <property type="entry name" value="Metal_Hydrolase"/>
</dbReference>